<protein>
    <submittedName>
        <fullName evidence="1">Uncharacterized protein</fullName>
    </submittedName>
</protein>
<organism evidence="1">
    <name type="scientific">viral metagenome</name>
    <dbReference type="NCBI Taxonomy" id="1070528"/>
    <lineage>
        <taxon>unclassified sequences</taxon>
        <taxon>metagenomes</taxon>
        <taxon>organismal metagenomes</taxon>
    </lineage>
</organism>
<dbReference type="EMBL" id="MT142658">
    <property type="protein sequence ID" value="QJA86776.1"/>
    <property type="molecule type" value="Genomic_DNA"/>
</dbReference>
<proteinExistence type="predicted"/>
<dbReference type="AlphaFoldDB" id="A0A6M3KX90"/>
<name>A0A6M3KX90_9ZZZZ</name>
<gene>
    <name evidence="1" type="ORF">MM415B03121_0011</name>
</gene>
<evidence type="ECO:0000313" key="1">
    <source>
        <dbReference type="EMBL" id="QJA86776.1"/>
    </source>
</evidence>
<reference evidence="1" key="1">
    <citation type="submission" date="2020-03" db="EMBL/GenBank/DDBJ databases">
        <title>The deep terrestrial virosphere.</title>
        <authorList>
            <person name="Holmfeldt K."/>
            <person name="Nilsson E."/>
            <person name="Simone D."/>
            <person name="Lopez-Fernandez M."/>
            <person name="Wu X."/>
            <person name="de Brujin I."/>
            <person name="Lundin D."/>
            <person name="Andersson A."/>
            <person name="Bertilsson S."/>
            <person name="Dopson M."/>
        </authorList>
    </citation>
    <scope>NUCLEOTIDE SEQUENCE</scope>
    <source>
        <strain evidence="1">MM415B03121</strain>
    </source>
</reference>
<sequence length="68" mass="8094">MKKEKFEIQKSKGECYFCGKSIEKMGISVWNKNKNYNFRFLPKEKGACLECYIEAGVKQSIKKEYEKR</sequence>
<accession>A0A6M3KX90</accession>